<dbReference type="RefSeq" id="WP_179220877.1">
    <property type="nucleotide sequence ID" value="NZ_FZOS01000023.1"/>
</dbReference>
<dbReference type="EMBL" id="FZOS01000023">
    <property type="protein sequence ID" value="SNS91449.1"/>
    <property type="molecule type" value="Genomic_DNA"/>
</dbReference>
<keyword evidence="3" id="KW-1185">Reference proteome</keyword>
<sequence>MSNKFPFGPDSPLYEAMKLQREQSDLIKRAMGPNFALPSAIKPLPSVFTALDAVEKSGILKTAAMLKGTRVSDTIAAAEALRMSRVPVLKDFASTSWLLQIQRTAMGINRDPTGILAAQKLLIGSTIADMVKLGSMFEANRAIIGKLMAGSQVGDQIKALSERMAPSLGILKVAAERARTIDMMTLRATAEAVATSSAVVMAEQVIEAHRLIEAIGHAEDPAQSVDLLAAFMQLIGVIFSTFGDNTLKELRNVGAIALIGFIMTVYGIYKEVVPADLTPAEQKVHAEMKVQVETLQEKIDKIIAANQKADEAYVANLPRAELKRDAPIRREPQGKAQILMRGDAGTLLAVKDSRGKWRLVVYRDPLTDQLSEGWVFAPAVELLNIPEQ</sequence>
<keyword evidence="1" id="KW-0175">Coiled coil</keyword>
<protein>
    <submittedName>
        <fullName evidence="2">SH3 domain-containing protein</fullName>
    </submittedName>
</protein>
<gene>
    <name evidence="2" type="ORF">SAMN06295912_12345</name>
</gene>
<evidence type="ECO:0000313" key="3">
    <source>
        <dbReference type="Proteomes" id="UP000198281"/>
    </source>
</evidence>
<dbReference type="Proteomes" id="UP000198281">
    <property type="component" value="Unassembled WGS sequence"/>
</dbReference>
<accession>A0A239ID47</accession>
<evidence type="ECO:0000256" key="1">
    <source>
        <dbReference type="SAM" id="Coils"/>
    </source>
</evidence>
<proteinExistence type="predicted"/>
<dbReference type="AlphaFoldDB" id="A0A239ID47"/>
<feature type="coiled-coil region" evidence="1">
    <location>
        <begin position="285"/>
        <end position="312"/>
    </location>
</feature>
<reference evidence="3" key="1">
    <citation type="submission" date="2017-06" db="EMBL/GenBank/DDBJ databases">
        <authorList>
            <person name="Varghese N."/>
            <person name="Submissions S."/>
        </authorList>
    </citation>
    <scope>NUCLEOTIDE SEQUENCE [LARGE SCALE GENOMIC DNA]</scope>
    <source>
        <strain evidence="3">LNB2</strain>
    </source>
</reference>
<evidence type="ECO:0000313" key="2">
    <source>
        <dbReference type="EMBL" id="SNS91449.1"/>
    </source>
</evidence>
<name>A0A239ID47_9SPHN</name>
<organism evidence="2 3">
    <name type="scientific">Edaphosphingomonas laterariae</name>
    <dbReference type="NCBI Taxonomy" id="861865"/>
    <lineage>
        <taxon>Bacteria</taxon>
        <taxon>Pseudomonadati</taxon>
        <taxon>Pseudomonadota</taxon>
        <taxon>Alphaproteobacteria</taxon>
        <taxon>Sphingomonadales</taxon>
        <taxon>Rhizorhabdaceae</taxon>
        <taxon>Edaphosphingomonas</taxon>
    </lineage>
</organism>